<dbReference type="CDD" id="cd05237">
    <property type="entry name" value="UDP_invert_4-6DH_SDR_e"/>
    <property type="match status" value="1"/>
</dbReference>
<protein>
    <submittedName>
        <fullName evidence="4">Polysaccharide biosynthesis protein</fullName>
    </submittedName>
</protein>
<keyword evidence="2" id="KW-0472">Membrane</keyword>
<dbReference type="Proteomes" id="UP000271590">
    <property type="component" value="Unassembled WGS sequence"/>
</dbReference>
<accession>A0A3P3EP48</accession>
<dbReference type="PANTHER" id="PTHR43318:SF1">
    <property type="entry name" value="POLYSACCHARIDE BIOSYNTHESIS PROTEIN EPSC-RELATED"/>
    <property type="match status" value="1"/>
</dbReference>
<comment type="similarity">
    <text evidence="1">Belongs to the polysaccharide synthase family.</text>
</comment>
<dbReference type="SUPFAM" id="SSF51735">
    <property type="entry name" value="NAD(P)-binding Rossmann-fold domains"/>
    <property type="match status" value="2"/>
</dbReference>
<keyword evidence="2" id="KW-0812">Transmembrane</keyword>
<dbReference type="InterPro" id="IPR036291">
    <property type="entry name" value="NAD(P)-bd_dom_sf"/>
</dbReference>
<gene>
    <name evidence="4" type="ORF">EH244_14925</name>
</gene>
<dbReference type="EMBL" id="RQXU01000007">
    <property type="protein sequence ID" value="RRH88180.1"/>
    <property type="molecule type" value="Genomic_DNA"/>
</dbReference>
<dbReference type="Pfam" id="PF02719">
    <property type="entry name" value="Polysacc_synt_2"/>
    <property type="match status" value="1"/>
</dbReference>
<name>A0A3P3EP48_9BURK</name>
<dbReference type="InterPro" id="IPR051203">
    <property type="entry name" value="Polysaccharide_Synthase-Rel"/>
</dbReference>
<dbReference type="PANTHER" id="PTHR43318">
    <property type="entry name" value="UDP-N-ACETYLGLUCOSAMINE 4,6-DEHYDRATASE"/>
    <property type="match status" value="1"/>
</dbReference>
<evidence type="ECO:0000313" key="4">
    <source>
        <dbReference type="EMBL" id="RRH88180.1"/>
    </source>
</evidence>
<organism evidence="4 5">
    <name type="scientific">Variovorax beijingensis</name>
    <dbReference type="NCBI Taxonomy" id="2496117"/>
    <lineage>
        <taxon>Bacteria</taxon>
        <taxon>Pseudomonadati</taxon>
        <taxon>Pseudomonadota</taxon>
        <taxon>Betaproteobacteria</taxon>
        <taxon>Burkholderiales</taxon>
        <taxon>Comamonadaceae</taxon>
        <taxon>Variovorax</taxon>
    </lineage>
</organism>
<proteinExistence type="inferred from homology"/>
<keyword evidence="2" id="KW-1133">Transmembrane helix</keyword>
<dbReference type="AlphaFoldDB" id="A0A3P3EP48"/>
<feature type="transmembrane region" description="Helical" evidence="2">
    <location>
        <begin position="87"/>
        <end position="107"/>
    </location>
</feature>
<evidence type="ECO:0000256" key="2">
    <source>
        <dbReference type="SAM" id="Phobius"/>
    </source>
</evidence>
<dbReference type="Pfam" id="PF13727">
    <property type="entry name" value="CoA_binding_3"/>
    <property type="match status" value="1"/>
</dbReference>
<feature type="transmembrane region" description="Helical" evidence="2">
    <location>
        <begin position="15"/>
        <end position="33"/>
    </location>
</feature>
<reference evidence="4 5" key="1">
    <citation type="submission" date="2018-11" db="EMBL/GenBank/DDBJ databases">
        <title>The genome of Variovorax sp T529.</title>
        <authorList>
            <person name="Gao J."/>
        </authorList>
    </citation>
    <scope>NUCLEOTIDE SEQUENCE [LARGE SCALE GENOMIC DNA]</scope>
    <source>
        <strain evidence="4 5">T529</strain>
    </source>
</reference>
<evidence type="ECO:0000313" key="5">
    <source>
        <dbReference type="Proteomes" id="UP000271590"/>
    </source>
</evidence>
<feature type="transmembrane region" description="Helical" evidence="2">
    <location>
        <begin position="48"/>
        <end position="67"/>
    </location>
</feature>
<evidence type="ECO:0000256" key="1">
    <source>
        <dbReference type="ARBA" id="ARBA00007430"/>
    </source>
</evidence>
<evidence type="ECO:0000259" key="3">
    <source>
        <dbReference type="Pfam" id="PF02719"/>
    </source>
</evidence>
<dbReference type="Gene3D" id="3.40.50.720">
    <property type="entry name" value="NAD(P)-binding Rossmann-like Domain"/>
    <property type="match status" value="2"/>
</dbReference>
<comment type="caution">
    <text evidence="4">The sequence shown here is derived from an EMBL/GenBank/DDBJ whole genome shotgun (WGS) entry which is preliminary data.</text>
</comment>
<dbReference type="InterPro" id="IPR003869">
    <property type="entry name" value="Polysac_CapD-like"/>
</dbReference>
<dbReference type="RefSeq" id="WP_124959252.1">
    <property type="nucleotide sequence ID" value="NZ_RQXU01000007.1"/>
</dbReference>
<sequence>MREEILAWPRSRKRLVVVSLDCVLSTLATWLAFTLRLDTPNWPNGMEWMAYAAAPVLAIPIFAKFGLYRAIYRYTGVAAIITIGKAVATYSVVLIPVVFLMFLWGGVPRSLSVLQPLVLLILVASSRALGWSWLTGIGSKSARRLLIYGAGRAGAQTAAALAGTEQYILLGFLDDDIGKIGTSINGVTVFMPAQAAEIVERFGASDILLALPSASRERRNQIIGQLQSLPVRIRSLPGLADLASGRVTVEDFKDLDVEDLLGREPVAPRPELLSHSLTNRVVLVTGAGGSIGGELSRQIALESPSELLLLEHSEYALYRIHRELTALVAHRRLRVRLLPILADVCNFERVQAVCEIHRPSLVYHAAAYKHVPMVESNPGSGIINNVLGTINTARAALMSGVERFVLISTDKAVRPTNIMGASKRMAELVLQALAAEEKQPFIDEAGDKPERAAQARTCFSIVRFGNVLGSSGSVVPLFRAQISEGGPLTITHPEVTRYFMTIPEAARLVLHAGAMADDGDLFILDMGTPIRILDLARRMVALSGLTVRDESRPKGDIPITFTGLRPGEKLFEELLIGENPLPTDHPRIIRAREDFMAWPDLKIHLQSLLSAAREDNVAAMKDLLRLLVPGYVPEAAPIE</sequence>
<feature type="domain" description="Polysaccharide biosynthesis protein CapD-like" evidence="3">
    <location>
        <begin position="282"/>
        <end position="592"/>
    </location>
</feature>